<accession>A0A9D4GCJ0</accession>
<keyword evidence="2" id="KW-1185">Reference proteome</keyword>
<protein>
    <submittedName>
        <fullName evidence="1">Uncharacterized protein</fullName>
    </submittedName>
</protein>
<reference evidence="1" key="1">
    <citation type="journal article" date="2019" name="bioRxiv">
        <title>The Genome of the Zebra Mussel, Dreissena polymorpha: A Resource for Invasive Species Research.</title>
        <authorList>
            <person name="McCartney M.A."/>
            <person name="Auch B."/>
            <person name="Kono T."/>
            <person name="Mallez S."/>
            <person name="Zhang Y."/>
            <person name="Obille A."/>
            <person name="Becker A."/>
            <person name="Abrahante J.E."/>
            <person name="Garbe J."/>
            <person name="Badalamenti J.P."/>
            <person name="Herman A."/>
            <person name="Mangelson H."/>
            <person name="Liachko I."/>
            <person name="Sullivan S."/>
            <person name="Sone E.D."/>
            <person name="Koren S."/>
            <person name="Silverstein K.A.T."/>
            <person name="Beckman K.B."/>
            <person name="Gohl D.M."/>
        </authorList>
    </citation>
    <scope>NUCLEOTIDE SEQUENCE</scope>
    <source>
        <strain evidence="1">Duluth1</strain>
        <tissue evidence="1">Whole animal</tissue>
    </source>
</reference>
<name>A0A9D4GCJ0_DREPO</name>
<evidence type="ECO:0000313" key="1">
    <source>
        <dbReference type="EMBL" id="KAH3811502.1"/>
    </source>
</evidence>
<evidence type="ECO:0000313" key="2">
    <source>
        <dbReference type="Proteomes" id="UP000828390"/>
    </source>
</evidence>
<organism evidence="1 2">
    <name type="scientific">Dreissena polymorpha</name>
    <name type="common">Zebra mussel</name>
    <name type="synonym">Mytilus polymorpha</name>
    <dbReference type="NCBI Taxonomy" id="45954"/>
    <lineage>
        <taxon>Eukaryota</taxon>
        <taxon>Metazoa</taxon>
        <taxon>Spiralia</taxon>
        <taxon>Lophotrochozoa</taxon>
        <taxon>Mollusca</taxon>
        <taxon>Bivalvia</taxon>
        <taxon>Autobranchia</taxon>
        <taxon>Heteroconchia</taxon>
        <taxon>Euheterodonta</taxon>
        <taxon>Imparidentia</taxon>
        <taxon>Neoheterodontei</taxon>
        <taxon>Myida</taxon>
        <taxon>Dreissenoidea</taxon>
        <taxon>Dreissenidae</taxon>
        <taxon>Dreissena</taxon>
    </lineage>
</organism>
<sequence>MDVRSAYFPRSSITRMPNSYVASTSGATSISRPEAENNTSGGKALAIFSNLNFEPSGSWNG</sequence>
<reference evidence="1" key="2">
    <citation type="submission" date="2020-11" db="EMBL/GenBank/DDBJ databases">
        <authorList>
            <person name="McCartney M.A."/>
            <person name="Auch B."/>
            <person name="Kono T."/>
            <person name="Mallez S."/>
            <person name="Becker A."/>
            <person name="Gohl D.M."/>
            <person name="Silverstein K.A.T."/>
            <person name="Koren S."/>
            <person name="Bechman K.B."/>
            <person name="Herman A."/>
            <person name="Abrahante J.E."/>
            <person name="Garbe J."/>
        </authorList>
    </citation>
    <scope>NUCLEOTIDE SEQUENCE</scope>
    <source>
        <strain evidence="1">Duluth1</strain>
        <tissue evidence="1">Whole animal</tissue>
    </source>
</reference>
<gene>
    <name evidence="1" type="ORF">DPMN_139912</name>
</gene>
<dbReference type="EMBL" id="JAIWYP010000006">
    <property type="protein sequence ID" value="KAH3811502.1"/>
    <property type="molecule type" value="Genomic_DNA"/>
</dbReference>
<comment type="caution">
    <text evidence="1">The sequence shown here is derived from an EMBL/GenBank/DDBJ whole genome shotgun (WGS) entry which is preliminary data.</text>
</comment>
<proteinExistence type="predicted"/>
<dbReference type="AlphaFoldDB" id="A0A9D4GCJ0"/>
<dbReference type="Proteomes" id="UP000828390">
    <property type="component" value="Unassembled WGS sequence"/>
</dbReference>